<gene>
    <name evidence="1" type="ORF">M513_10005</name>
</gene>
<name>A0A085LW35_9BILA</name>
<protein>
    <submittedName>
        <fullName evidence="1">Uncharacterized protein</fullName>
    </submittedName>
</protein>
<reference evidence="1 2" key="1">
    <citation type="journal article" date="2014" name="Nat. Genet.">
        <title>Genome and transcriptome of the porcine whipworm Trichuris suis.</title>
        <authorList>
            <person name="Jex A.R."/>
            <person name="Nejsum P."/>
            <person name="Schwarz E.M."/>
            <person name="Hu L."/>
            <person name="Young N.D."/>
            <person name="Hall R.S."/>
            <person name="Korhonen P.K."/>
            <person name="Liao S."/>
            <person name="Thamsborg S."/>
            <person name="Xia J."/>
            <person name="Xu P."/>
            <person name="Wang S."/>
            <person name="Scheerlinck J.P."/>
            <person name="Hofmann A."/>
            <person name="Sternberg P.W."/>
            <person name="Wang J."/>
            <person name="Gasser R.B."/>
        </authorList>
    </citation>
    <scope>NUCLEOTIDE SEQUENCE [LARGE SCALE GENOMIC DNA]</scope>
    <source>
        <strain evidence="1">DCEP-RM93M</strain>
    </source>
</reference>
<proteinExistence type="predicted"/>
<evidence type="ECO:0000313" key="2">
    <source>
        <dbReference type="Proteomes" id="UP000030764"/>
    </source>
</evidence>
<dbReference type="Proteomes" id="UP000030764">
    <property type="component" value="Unassembled WGS sequence"/>
</dbReference>
<evidence type="ECO:0000313" key="1">
    <source>
        <dbReference type="EMBL" id="KFD49181.1"/>
    </source>
</evidence>
<organism evidence="1 2">
    <name type="scientific">Trichuris suis</name>
    <name type="common">pig whipworm</name>
    <dbReference type="NCBI Taxonomy" id="68888"/>
    <lineage>
        <taxon>Eukaryota</taxon>
        <taxon>Metazoa</taxon>
        <taxon>Ecdysozoa</taxon>
        <taxon>Nematoda</taxon>
        <taxon>Enoplea</taxon>
        <taxon>Dorylaimia</taxon>
        <taxon>Trichinellida</taxon>
        <taxon>Trichuridae</taxon>
        <taxon>Trichuris</taxon>
    </lineage>
</organism>
<feature type="non-terminal residue" evidence="1">
    <location>
        <position position="78"/>
    </location>
</feature>
<dbReference type="EMBL" id="KL363277">
    <property type="protein sequence ID" value="KFD49181.1"/>
    <property type="molecule type" value="Genomic_DNA"/>
</dbReference>
<accession>A0A085LW35</accession>
<dbReference type="AlphaFoldDB" id="A0A085LW35"/>
<keyword evidence="2" id="KW-1185">Reference proteome</keyword>
<sequence>MGPVRTTCIQTVGSKKQQRTLTLKQAYRTISFWNARYRGLQRGKPSVSPLIGLVHLCKRRRSPRRRFISTVSAMSSAL</sequence>